<dbReference type="InterPro" id="IPR037050">
    <property type="entry name" value="DUF1254_sf"/>
</dbReference>
<name>A0A1I3PRI6_9PLAN</name>
<dbReference type="Pfam" id="PF06863">
    <property type="entry name" value="DUF1254"/>
    <property type="match status" value="1"/>
</dbReference>
<dbReference type="SUPFAM" id="SSF160935">
    <property type="entry name" value="VPA0735-like"/>
    <property type="match status" value="1"/>
</dbReference>
<dbReference type="InterPro" id="IPR010679">
    <property type="entry name" value="DUF1254"/>
</dbReference>
<protein>
    <submittedName>
        <fullName evidence="4">Uncharacterized conserved protein</fullName>
    </submittedName>
</protein>
<dbReference type="InterPro" id="IPR037049">
    <property type="entry name" value="DUF1214_C_sf"/>
</dbReference>
<gene>
    <name evidence="4" type="ORF">SAMN05421753_11710</name>
</gene>
<evidence type="ECO:0000313" key="5">
    <source>
        <dbReference type="Proteomes" id="UP000199518"/>
    </source>
</evidence>
<dbReference type="Gene3D" id="2.60.40.1610">
    <property type="entry name" value="Domain of unknown function DUF1254"/>
    <property type="match status" value="1"/>
</dbReference>
<evidence type="ECO:0000256" key="1">
    <source>
        <dbReference type="SAM" id="SignalP"/>
    </source>
</evidence>
<dbReference type="Pfam" id="PF06742">
    <property type="entry name" value="DUF1214"/>
    <property type="match status" value="1"/>
</dbReference>
<dbReference type="InterPro" id="IPR010621">
    <property type="entry name" value="DUF1214"/>
</dbReference>
<keyword evidence="5" id="KW-1185">Reference proteome</keyword>
<feature type="domain" description="DUF1254" evidence="3">
    <location>
        <begin position="73"/>
        <end position="205"/>
    </location>
</feature>
<feature type="chain" id="PRO_5011624284" evidence="1">
    <location>
        <begin position="28"/>
        <end position="473"/>
    </location>
</feature>
<dbReference type="RefSeq" id="WP_217647158.1">
    <property type="nucleotide sequence ID" value="NZ_FOQD01000017.1"/>
</dbReference>
<dbReference type="AlphaFoldDB" id="A0A1I3PRI6"/>
<dbReference type="Gene3D" id="2.60.120.600">
    <property type="entry name" value="Domain of unknown function DUF1214, C-terminal domain"/>
    <property type="match status" value="1"/>
</dbReference>
<organism evidence="4 5">
    <name type="scientific">Planctomicrobium piriforme</name>
    <dbReference type="NCBI Taxonomy" id="1576369"/>
    <lineage>
        <taxon>Bacteria</taxon>
        <taxon>Pseudomonadati</taxon>
        <taxon>Planctomycetota</taxon>
        <taxon>Planctomycetia</taxon>
        <taxon>Planctomycetales</taxon>
        <taxon>Planctomycetaceae</taxon>
        <taxon>Planctomicrobium</taxon>
    </lineage>
</organism>
<sequence>MNPYFPRFIACFFTLLSLNAKPTSAQAELKIPLAEVTQIAEEAFIYGYPLVMNYGTVYEYAVDKQGKNFKAPFNVLYNTARVYTPADTTIVTPNSDTPYSFVTADLRAEPLVLTLPAIEKDRYYSVQLIDLYTDNFGYMGSRTTGNGGGTYMVTGPNWKGTVPAGVAKVFPCETEFAILLIRTQLFGPADLENVKKIQAGYKAQPLSQYLGQPAPPQAATIDWPMIDKFQAAKDPFEYLAFILQFCPTTGAAAVEQPLRERFKQIGIAAGQPVAANKYTEVEKAAIGAGIRQGLAKIKESIVTFGKDENGWRVGSPFGDRAFFHGDWLKRAGSAMAGIYGNNAVEALYPILSLDSAGQHPNSGEHNYMLTFPAGQLPPCNAFWSVTMYDGKTQLLIENPIDRYLINSPMLPNLKKNTDGSITLYVQKDSPGKDHESNWLPAPNGLMYVVMRLYWPKEEALSGKWQPPAMVVGK</sequence>
<evidence type="ECO:0000259" key="3">
    <source>
        <dbReference type="Pfam" id="PF06863"/>
    </source>
</evidence>
<evidence type="ECO:0000313" key="4">
    <source>
        <dbReference type="EMBL" id="SFJ24093.1"/>
    </source>
</evidence>
<proteinExistence type="predicted"/>
<keyword evidence="1" id="KW-0732">Signal</keyword>
<feature type="domain" description="DUF1214" evidence="2">
    <location>
        <begin position="345"/>
        <end position="457"/>
    </location>
</feature>
<evidence type="ECO:0000259" key="2">
    <source>
        <dbReference type="Pfam" id="PF06742"/>
    </source>
</evidence>
<dbReference type="Proteomes" id="UP000199518">
    <property type="component" value="Unassembled WGS sequence"/>
</dbReference>
<dbReference type="STRING" id="1576369.SAMN05421753_11710"/>
<reference evidence="5" key="1">
    <citation type="submission" date="2016-10" db="EMBL/GenBank/DDBJ databases">
        <authorList>
            <person name="Varghese N."/>
            <person name="Submissions S."/>
        </authorList>
    </citation>
    <scope>NUCLEOTIDE SEQUENCE [LARGE SCALE GENOMIC DNA]</scope>
    <source>
        <strain evidence="5">DSM 26348</strain>
    </source>
</reference>
<accession>A0A1I3PRI6</accession>
<dbReference type="PANTHER" id="PTHR36509">
    <property type="entry name" value="BLL3101 PROTEIN"/>
    <property type="match status" value="1"/>
</dbReference>
<dbReference type="PANTHER" id="PTHR36509:SF2">
    <property type="entry name" value="BLL3101 PROTEIN"/>
    <property type="match status" value="1"/>
</dbReference>
<dbReference type="EMBL" id="FOQD01000017">
    <property type="protein sequence ID" value="SFJ24093.1"/>
    <property type="molecule type" value="Genomic_DNA"/>
</dbReference>
<feature type="signal peptide" evidence="1">
    <location>
        <begin position="1"/>
        <end position="27"/>
    </location>
</feature>